<evidence type="ECO:0000313" key="8">
    <source>
        <dbReference type="EMBL" id="ADE38960.1"/>
    </source>
</evidence>
<comment type="similarity">
    <text evidence="2 6">Belongs to the band 7/mec-2 family. HflC subfamily.</text>
</comment>
<evidence type="ECO:0000313" key="9">
    <source>
        <dbReference type="Proteomes" id="UP000007460"/>
    </source>
</evidence>
<dbReference type="PANTHER" id="PTHR42911:SF1">
    <property type="entry name" value="MODULATOR OF FTSH PROTEASE HFLC"/>
    <property type="match status" value="1"/>
</dbReference>
<proteinExistence type="inferred from homology"/>
<dbReference type="eggNOG" id="COG0330">
    <property type="taxonomic scope" value="Bacteria"/>
</dbReference>
<evidence type="ECO:0000256" key="1">
    <source>
        <dbReference type="ARBA" id="ARBA00004167"/>
    </source>
</evidence>
<organism evidence="8 9">
    <name type="scientific">Puniceispirillum marinum (strain IMCC1322)</name>
    <dbReference type="NCBI Taxonomy" id="488538"/>
    <lineage>
        <taxon>Bacteria</taxon>
        <taxon>Pseudomonadati</taxon>
        <taxon>Pseudomonadota</taxon>
        <taxon>Alphaproteobacteria</taxon>
        <taxon>Candidatus Puniceispirillales</taxon>
        <taxon>Candidatus Puniceispirillaceae</taxon>
        <taxon>Candidatus Puniceispirillum</taxon>
    </lineage>
</organism>
<comment type="function">
    <text evidence="6">HflC and HflK could regulate a protease.</text>
</comment>
<dbReference type="OrthoDB" id="9812991at2"/>
<dbReference type="CDD" id="cd03405">
    <property type="entry name" value="SPFH_HflC"/>
    <property type="match status" value="1"/>
</dbReference>
<name>D5BRR3_PUNMI</name>
<protein>
    <recommendedName>
        <fullName evidence="6">Protein HflC</fullName>
    </recommendedName>
</protein>
<dbReference type="NCBIfam" id="TIGR01932">
    <property type="entry name" value="hflC"/>
    <property type="match status" value="1"/>
</dbReference>
<dbReference type="EMBL" id="CP001751">
    <property type="protein sequence ID" value="ADE38960.1"/>
    <property type="molecule type" value="Genomic_DNA"/>
</dbReference>
<dbReference type="KEGG" id="apb:SAR116_0717"/>
<dbReference type="GO" id="GO:0016020">
    <property type="term" value="C:membrane"/>
    <property type="evidence" value="ECO:0007669"/>
    <property type="project" value="UniProtKB-SubCell"/>
</dbReference>
<evidence type="ECO:0000256" key="3">
    <source>
        <dbReference type="ARBA" id="ARBA00022692"/>
    </source>
</evidence>
<dbReference type="Gene3D" id="3.30.479.30">
    <property type="entry name" value="Band 7 domain"/>
    <property type="match status" value="1"/>
</dbReference>
<dbReference type="AlphaFoldDB" id="D5BRR3"/>
<dbReference type="PIRSF" id="PIRSF005651">
    <property type="entry name" value="HflC"/>
    <property type="match status" value="1"/>
</dbReference>
<feature type="domain" description="Band 7" evidence="7">
    <location>
        <begin position="21"/>
        <end position="184"/>
    </location>
</feature>
<evidence type="ECO:0000259" key="7">
    <source>
        <dbReference type="SMART" id="SM00244"/>
    </source>
</evidence>
<keyword evidence="9" id="KW-1185">Reference proteome</keyword>
<evidence type="ECO:0000256" key="6">
    <source>
        <dbReference type="PIRNR" id="PIRNR005651"/>
    </source>
</evidence>
<dbReference type="HOGENOM" id="CLU_059167_1_0_5"/>
<gene>
    <name evidence="8" type="ordered locus">SAR116_0717</name>
</gene>
<dbReference type="InterPro" id="IPR010200">
    <property type="entry name" value="HflC"/>
</dbReference>
<dbReference type="Pfam" id="PF01145">
    <property type="entry name" value="Band_7"/>
    <property type="match status" value="1"/>
</dbReference>
<evidence type="ECO:0000256" key="4">
    <source>
        <dbReference type="ARBA" id="ARBA00022989"/>
    </source>
</evidence>
<reference evidence="8 9" key="1">
    <citation type="journal article" date="2010" name="J. Bacteriol.">
        <title>Complete genome sequence of "Candidatus Puniceispirillum marinum" IMCC1322, a representative of the SAR116 clade in the Alphaproteobacteria.</title>
        <authorList>
            <person name="Oh H.M."/>
            <person name="Kwon K.K."/>
            <person name="Kang I."/>
            <person name="Kang S.G."/>
            <person name="Lee J.H."/>
            <person name="Kim S.J."/>
            <person name="Cho J.C."/>
        </authorList>
    </citation>
    <scope>NUCLEOTIDE SEQUENCE [LARGE SCALE GENOMIC DNA]</scope>
    <source>
        <strain evidence="8 9">IMCC1322</strain>
    </source>
</reference>
<keyword evidence="4" id="KW-1133">Transmembrane helix</keyword>
<dbReference type="MEROPS" id="I87.001"/>
<keyword evidence="8" id="KW-0378">Hydrolase</keyword>
<dbReference type="Proteomes" id="UP000007460">
    <property type="component" value="Chromosome"/>
</dbReference>
<dbReference type="GO" id="GO:0016787">
    <property type="term" value="F:hydrolase activity"/>
    <property type="evidence" value="ECO:0007669"/>
    <property type="project" value="UniProtKB-KW"/>
</dbReference>
<dbReference type="SUPFAM" id="SSF117892">
    <property type="entry name" value="Band 7/SPFH domain"/>
    <property type="match status" value="1"/>
</dbReference>
<dbReference type="SMART" id="SM00244">
    <property type="entry name" value="PHB"/>
    <property type="match status" value="1"/>
</dbReference>
<dbReference type="InterPro" id="IPR001107">
    <property type="entry name" value="Band_7"/>
</dbReference>
<keyword evidence="3" id="KW-0812">Transmembrane</keyword>
<keyword evidence="5" id="KW-0472">Membrane</keyword>
<dbReference type="RefSeq" id="WP_013045589.1">
    <property type="nucleotide sequence ID" value="NC_014010.1"/>
</dbReference>
<evidence type="ECO:0000256" key="5">
    <source>
        <dbReference type="ARBA" id="ARBA00023136"/>
    </source>
</evidence>
<dbReference type="PANTHER" id="PTHR42911">
    <property type="entry name" value="MODULATOR OF FTSH PROTEASE HFLC"/>
    <property type="match status" value="1"/>
</dbReference>
<comment type="subcellular location">
    <subcellularLocation>
        <location evidence="1">Membrane</location>
        <topology evidence="1">Single-pass membrane protein</topology>
    </subcellularLocation>
</comment>
<accession>D5BRR3</accession>
<dbReference type="STRING" id="488538.SAR116_0717"/>
<sequence>MASLRFISLVTVGLLGIVAYGSLFTVNQTQQALVIQFGEPKRTIQEPGLAFKLPFIQDVVYYEKRVLSLIPQDAEEVILSDQKRLQVDAYARYKIEDPLLFFQTVRNELGARGRLEAIIDSSVRRALGRETLGSILTGQRNDITRSIGDEVNESVSSLGIKIIDVRLRRADYPEATSQNIFNRMKSEREREAKEFRATGEEEAQKIRADAEKTRTVIISEAKREAQETRGAGDSKAIRIYADSFGQDAEFFAFYRSMEAYDKSMTDSGTSMVISPNSSFFRFFKNKDGMTGLSAN</sequence>
<evidence type="ECO:0000256" key="2">
    <source>
        <dbReference type="ARBA" id="ARBA00007862"/>
    </source>
</evidence>
<dbReference type="InterPro" id="IPR036013">
    <property type="entry name" value="Band_7/SPFH_dom_sf"/>
</dbReference>